<feature type="binding site" evidence="7">
    <location>
        <position position="85"/>
    </location>
    <ligand>
        <name>Zn(2+)</name>
        <dbReference type="ChEBI" id="CHEBI:29105"/>
    </ligand>
</feature>
<keyword evidence="6 7" id="KW-0408">Iron</keyword>
<dbReference type="PANTHER" id="PTHR42752">
    <property type="entry name" value="IMIDAZOLONEPROPIONASE"/>
    <property type="match status" value="1"/>
</dbReference>
<feature type="binding site" evidence="7">
    <location>
        <position position="324"/>
    </location>
    <ligand>
        <name>N-formimidoyl-L-glutamate</name>
        <dbReference type="ChEBI" id="CHEBI:58928"/>
    </ligand>
</feature>
<proteinExistence type="inferred from homology"/>
<dbReference type="EC" id="3.5.2.7" evidence="1 7"/>
<feature type="binding site" evidence="7">
    <location>
        <position position="87"/>
    </location>
    <ligand>
        <name>Fe(3+)</name>
        <dbReference type="ChEBI" id="CHEBI:29034"/>
    </ligand>
</feature>
<dbReference type="SUPFAM" id="SSF51338">
    <property type="entry name" value="Composite domain of metallo-dependent hydrolases"/>
    <property type="match status" value="1"/>
</dbReference>
<dbReference type="EMBL" id="JAVREK010000012">
    <property type="protein sequence ID" value="MDT0303103.1"/>
    <property type="molecule type" value="Genomic_DNA"/>
</dbReference>
<gene>
    <name evidence="7 9" type="primary">hutI</name>
    <name evidence="9" type="ORF">RM446_13350</name>
</gene>
<evidence type="ECO:0000256" key="1">
    <source>
        <dbReference type="ARBA" id="ARBA00012864"/>
    </source>
</evidence>
<feature type="binding site" evidence="7">
    <location>
        <position position="179"/>
    </location>
    <ligand>
        <name>4-imidazolone-5-propanoate</name>
        <dbReference type="ChEBI" id="CHEBI:77893"/>
    </ligand>
</feature>
<keyword evidence="2 7" id="KW-0479">Metal-binding</keyword>
<keyword evidence="5 7" id="KW-0862">Zinc</keyword>
<evidence type="ECO:0000256" key="7">
    <source>
        <dbReference type="HAMAP-Rule" id="MF_00372"/>
    </source>
</evidence>
<sequence>MSTTPPATRPRPVPAVSSVLIDDIGVLATNDTALGAGELGEVAGAALVVESGRVAWCGPRSRAPAADVRVDAAGRCVIPGFVDSHSHIVFAGDRSREFGARMSGRPYEAGGIRTTVAATRGASDTELLGNATRLLREARAQGTTTLEVKSGYGLSVADEERCLRAAARLTGEVTFLGAHVVPPEYEGDPDGYVDLVTGAMLEACAPHARWVDVFCERGAFDEDQARRVLRAGRERGLLPRVHGNQLGHGPGVRLAVQEGAASVDHCTHLADGDVAALADSAAGAGPATVATLLPGVDFSTRQPYPDARALLDAGARVALAGDCNPGSCFTSSMALCIALAVREMRMTPEEAVRAATAGGAQALRRDDVGRLSAGARADIVLLEAPNPVYLAYRPGVPQVAAVWKDGELVAGRP</sequence>
<feature type="domain" description="Amidohydrolase-related" evidence="8">
    <location>
        <begin position="77"/>
        <end position="408"/>
    </location>
</feature>
<evidence type="ECO:0000256" key="6">
    <source>
        <dbReference type="ARBA" id="ARBA00023004"/>
    </source>
</evidence>
<keyword evidence="4 7" id="KW-0369">Histidine metabolism</keyword>
<dbReference type="InterPro" id="IPR005920">
    <property type="entry name" value="HutI"/>
</dbReference>
<evidence type="ECO:0000256" key="3">
    <source>
        <dbReference type="ARBA" id="ARBA00022801"/>
    </source>
</evidence>
<dbReference type="Pfam" id="PF01979">
    <property type="entry name" value="Amidohydro_1"/>
    <property type="match status" value="1"/>
</dbReference>
<feature type="binding site" evidence="7">
    <location>
        <position position="152"/>
    </location>
    <ligand>
        <name>4-imidazolone-5-propanoate</name>
        <dbReference type="ChEBI" id="CHEBI:77893"/>
    </ligand>
</feature>
<feature type="binding site" evidence="7">
    <location>
        <position position="327"/>
    </location>
    <ligand>
        <name>4-imidazolone-5-propanoate</name>
        <dbReference type="ChEBI" id="CHEBI:77893"/>
    </ligand>
</feature>
<feature type="binding site" evidence="7">
    <location>
        <position position="242"/>
    </location>
    <ligand>
        <name>Zn(2+)</name>
        <dbReference type="ChEBI" id="CHEBI:29105"/>
    </ligand>
</feature>
<dbReference type="GO" id="GO:0050480">
    <property type="term" value="F:imidazolonepropionase activity"/>
    <property type="evidence" value="ECO:0007669"/>
    <property type="project" value="UniProtKB-EC"/>
</dbReference>
<dbReference type="RefSeq" id="WP_311545589.1">
    <property type="nucleotide sequence ID" value="NZ_JAVREK010000012.1"/>
</dbReference>
<evidence type="ECO:0000313" key="9">
    <source>
        <dbReference type="EMBL" id="MDT0303103.1"/>
    </source>
</evidence>
<comment type="subcellular location">
    <subcellularLocation>
        <location evidence="7">Cytoplasm</location>
    </subcellularLocation>
</comment>
<comment type="function">
    <text evidence="7">Catalyzes the hydrolytic cleavage of the carbon-nitrogen bond in imidazolone-5-propanoate to yield N-formimidoyl-L-glutamate. It is the third step in the universal histidine degradation pathway.</text>
</comment>
<protein>
    <recommendedName>
        <fullName evidence="1 7">Imidazolonepropionase</fullName>
        <ecNumber evidence="1 7">3.5.2.7</ecNumber>
    </recommendedName>
    <alternativeName>
        <fullName evidence="7">Imidazolone-5-propionate hydrolase</fullName>
    </alternativeName>
</protein>
<comment type="pathway">
    <text evidence="7">Amino-acid degradation; L-histidine degradation into L-glutamate; N-formimidoyl-L-glutamate from L-histidine: step 3/3.</text>
</comment>
<evidence type="ECO:0000313" key="10">
    <source>
        <dbReference type="Proteomes" id="UP001183226"/>
    </source>
</evidence>
<evidence type="ECO:0000259" key="8">
    <source>
        <dbReference type="Pfam" id="PF01979"/>
    </source>
</evidence>
<comment type="cofactor">
    <cofactor evidence="7">
        <name>Zn(2+)</name>
        <dbReference type="ChEBI" id="CHEBI:29105"/>
    </cofactor>
    <cofactor evidence="7">
        <name>Fe(3+)</name>
        <dbReference type="ChEBI" id="CHEBI:29034"/>
    </cofactor>
    <text evidence="7">Binds 1 zinc or iron ion per subunit.</text>
</comment>
<feature type="binding site" evidence="7">
    <location>
        <position position="322"/>
    </location>
    <ligand>
        <name>Fe(3+)</name>
        <dbReference type="ChEBI" id="CHEBI:29034"/>
    </ligand>
</feature>
<feature type="binding site" evidence="7">
    <location>
        <position position="322"/>
    </location>
    <ligand>
        <name>Zn(2+)</name>
        <dbReference type="ChEBI" id="CHEBI:29105"/>
    </ligand>
</feature>
<feature type="binding site" evidence="7">
    <location>
        <position position="245"/>
    </location>
    <ligand>
        <name>4-imidazolone-5-propanoate</name>
        <dbReference type="ChEBI" id="CHEBI:77893"/>
    </ligand>
</feature>
<keyword evidence="7" id="KW-0963">Cytoplasm</keyword>
<feature type="binding site" evidence="7">
    <location>
        <position position="87"/>
    </location>
    <ligand>
        <name>Zn(2+)</name>
        <dbReference type="ChEBI" id="CHEBI:29105"/>
    </ligand>
</feature>
<feature type="binding site" evidence="7">
    <location>
        <position position="85"/>
    </location>
    <ligand>
        <name>Fe(3+)</name>
        <dbReference type="ChEBI" id="CHEBI:29034"/>
    </ligand>
</feature>
<dbReference type="Gene3D" id="3.20.20.140">
    <property type="entry name" value="Metal-dependent hydrolases"/>
    <property type="match status" value="1"/>
</dbReference>
<dbReference type="InterPro" id="IPR006680">
    <property type="entry name" value="Amidohydro-rel"/>
</dbReference>
<name>A0ABU2KVE1_9ACTN</name>
<keyword evidence="3 7" id="KW-0378">Hydrolase</keyword>
<feature type="binding site" evidence="7">
    <location>
        <position position="242"/>
    </location>
    <ligand>
        <name>Fe(3+)</name>
        <dbReference type="ChEBI" id="CHEBI:29034"/>
    </ligand>
</feature>
<evidence type="ECO:0000256" key="2">
    <source>
        <dbReference type="ARBA" id="ARBA00022723"/>
    </source>
</evidence>
<accession>A0ABU2KVE1</accession>
<evidence type="ECO:0000256" key="5">
    <source>
        <dbReference type="ARBA" id="ARBA00022833"/>
    </source>
</evidence>
<reference evidence="10" key="1">
    <citation type="submission" date="2023-07" db="EMBL/GenBank/DDBJ databases">
        <title>30 novel species of actinomycetes from the DSMZ collection.</title>
        <authorList>
            <person name="Nouioui I."/>
        </authorList>
    </citation>
    <scope>NUCLEOTIDE SEQUENCE [LARGE SCALE GENOMIC DNA]</scope>
    <source>
        <strain evidence="10">DSM 45055</strain>
    </source>
</reference>
<feature type="binding site" evidence="7">
    <location>
        <position position="94"/>
    </location>
    <ligand>
        <name>4-imidazolone-5-propanoate</name>
        <dbReference type="ChEBI" id="CHEBI:77893"/>
    </ligand>
</feature>
<feature type="binding site" evidence="7">
    <location>
        <position position="326"/>
    </location>
    <ligand>
        <name>N-formimidoyl-L-glutamate</name>
        <dbReference type="ChEBI" id="CHEBI:58928"/>
    </ligand>
</feature>
<comment type="catalytic activity">
    <reaction evidence="7">
        <text>4-imidazolone-5-propanoate + H2O = N-formimidoyl-L-glutamate</text>
        <dbReference type="Rhea" id="RHEA:23660"/>
        <dbReference type="ChEBI" id="CHEBI:15377"/>
        <dbReference type="ChEBI" id="CHEBI:58928"/>
        <dbReference type="ChEBI" id="CHEBI:77893"/>
        <dbReference type="EC" id="3.5.2.7"/>
    </reaction>
</comment>
<dbReference type="SUPFAM" id="SSF51556">
    <property type="entry name" value="Metallo-dependent hydrolases"/>
    <property type="match status" value="1"/>
</dbReference>
<dbReference type="NCBIfam" id="TIGR01224">
    <property type="entry name" value="hutI"/>
    <property type="match status" value="1"/>
</dbReference>
<evidence type="ECO:0000256" key="4">
    <source>
        <dbReference type="ARBA" id="ARBA00022808"/>
    </source>
</evidence>
<dbReference type="HAMAP" id="MF_00372">
    <property type="entry name" value="HutI"/>
    <property type="match status" value="1"/>
</dbReference>
<comment type="similarity">
    <text evidence="7">Belongs to the metallo-dependent hydrolases superfamily. HutI family.</text>
</comment>
<dbReference type="Gene3D" id="2.30.40.10">
    <property type="entry name" value="Urease, subunit C, domain 1"/>
    <property type="match status" value="1"/>
</dbReference>
<feature type="binding site" evidence="7">
    <location>
        <position position="152"/>
    </location>
    <ligand>
        <name>N-formimidoyl-L-glutamate</name>
        <dbReference type="ChEBI" id="CHEBI:58928"/>
    </ligand>
</feature>
<dbReference type="InterPro" id="IPR032466">
    <property type="entry name" value="Metal_Hydrolase"/>
</dbReference>
<organism evidence="9 10">
    <name type="scientific">Streptomonospora wellingtoniae</name>
    <dbReference type="NCBI Taxonomy" id="3075544"/>
    <lineage>
        <taxon>Bacteria</taxon>
        <taxon>Bacillati</taxon>
        <taxon>Actinomycetota</taxon>
        <taxon>Actinomycetes</taxon>
        <taxon>Streptosporangiales</taxon>
        <taxon>Nocardiopsidaceae</taxon>
        <taxon>Streptomonospora</taxon>
    </lineage>
</organism>
<comment type="caution">
    <text evidence="9">The sequence shown here is derived from an EMBL/GenBank/DDBJ whole genome shotgun (WGS) entry which is preliminary data.</text>
</comment>
<keyword evidence="10" id="KW-1185">Reference proteome</keyword>
<dbReference type="Proteomes" id="UP001183226">
    <property type="component" value="Unassembled WGS sequence"/>
</dbReference>
<dbReference type="InterPro" id="IPR011059">
    <property type="entry name" value="Metal-dep_hydrolase_composite"/>
</dbReference>
<dbReference type="PANTHER" id="PTHR42752:SF1">
    <property type="entry name" value="IMIDAZOLONEPROPIONASE-RELATED"/>
    <property type="match status" value="1"/>
</dbReference>